<dbReference type="AlphaFoldDB" id="A0A2T4UAI2"/>
<dbReference type="NCBIfam" id="TIGR00281">
    <property type="entry name" value="SMC-Scp complex subunit ScpB"/>
    <property type="match status" value="1"/>
</dbReference>
<dbReference type="RefSeq" id="WP_107582847.1">
    <property type="nucleotide sequence ID" value="NZ_PZJJ01000001.1"/>
</dbReference>
<dbReference type="GO" id="GO:0005737">
    <property type="term" value="C:cytoplasm"/>
    <property type="evidence" value="ECO:0007669"/>
    <property type="project" value="UniProtKB-SubCell"/>
</dbReference>
<protein>
    <recommendedName>
        <fullName evidence="5">Segregation and condensation protein B</fullName>
    </recommendedName>
</protein>
<accession>A0A2T4UAI2</accession>
<comment type="caution">
    <text evidence="6">The sequence shown here is derived from an EMBL/GenBank/DDBJ whole genome shotgun (WGS) entry which is preliminary data.</text>
</comment>
<keyword evidence="7" id="KW-1185">Reference proteome</keyword>
<dbReference type="InterPro" id="IPR005234">
    <property type="entry name" value="ScpB_csome_segregation"/>
</dbReference>
<dbReference type="SUPFAM" id="SSF46785">
    <property type="entry name" value="Winged helix' DNA-binding domain"/>
    <property type="match status" value="2"/>
</dbReference>
<name>A0A2T4UAI2_9BACI</name>
<evidence type="ECO:0000256" key="1">
    <source>
        <dbReference type="ARBA" id="ARBA00022490"/>
    </source>
</evidence>
<evidence type="ECO:0000256" key="2">
    <source>
        <dbReference type="ARBA" id="ARBA00022618"/>
    </source>
</evidence>
<dbReference type="GO" id="GO:0006260">
    <property type="term" value="P:DNA replication"/>
    <property type="evidence" value="ECO:0007669"/>
    <property type="project" value="UniProtKB-UniRule"/>
</dbReference>
<comment type="similarity">
    <text evidence="5">Belongs to the ScpB family.</text>
</comment>
<evidence type="ECO:0000256" key="4">
    <source>
        <dbReference type="ARBA" id="ARBA00023306"/>
    </source>
</evidence>
<organism evidence="6 7">
    <name type="scientific">Alkalicoccus saliphilus</name>
    <dbReference type="NCBI Taxonomy" id="200989"/>
    <lineage>
        <taxon>Bacteria</taxon>
        <taxon>Bacillati</taxon>
        <taxon>Bacillota</taxon>
        <taxon>Bacilli</taxon>
        <taxon>Bacillales</taxon>
        <taxon>Bacillaceae</taxon>
        <taxon>Alkalicoccus</taxon>
    </lineage>
</organism>
<dbReference type="Pfam" id="PF04079">
    <property type="entry name" value="SMC_ScpB"/>
    <property type="match status" value="1"/>
</dbReference>
<dbReference type="InterPro" id="IPR036388">
    <property type="entry name" value="WH-like_DNA-bd_sf"/>
</dbReference>
<evidence type="ECO:0000313" key="6">
    <source>
        <dbReference type="EMBL" id="PTL40408.1"/>
    </source>
</evidence>
<comment type="subcellular location">
    <subcellularLocation>
        <location evidence="5">Cytoplasm</location>
    </subcellularLocation>
    <text evidence="5">Associated with two foci at the outer edges of the nucleoid region in young cells, and at four foci within both cell halves in older cells.</text>
</comment>
<keyword evidence="4 5" id="KW-0131">Cell cycle</keyword>
<keyword evidence="3 5" id="KW-0159">Chromosome partition</keyword>
<dbReference type="PANTHER" id="PTHR34298">
    <property type="entry name" value="SEGREGATION AND CONDENSATION PROTEIN B"/>
    <property type="match status" value="1"/>
</dbReference>
<dbReference type="OrthoDB" id="9806226at2"/>
<dbReference type="GO" id="GO:0051301">
    <property type="term" value="P:cell division"/>
    <property type="evidence" value="ECO:0007669"/>
    <property type="project" value="UniProtKB-KW"/>
</dbReference>
<evidence type="ECO:0000313" key="7">
    <source>
        <dbReference type="Proteomes" id="UP000240509"/>
    </source>
</evidence>
<dbReference type="InterPro" id="IPR036390">
    <property type="entry name" value="WH_DNA-bd_sf"/>
</dbReference>
<keyword evidence="1 5" id="KW-0963">Cytoplasm</keyword>
<reference evidence="6 7" key="1">
    <citation type="submission" date="2018-03" db="EMBL/GenBank/DDBJ databases">
        <title>Alkalicoccus saliphilus sp. nov., isolated from a mineral pool.</title>
        <authorList>
            <person name="Zhao B."/>
        </authorList>
    </citation>
    <scope>NUCLEOTIDE SEQUENCE [LARGE SCALE GENOMIC DNA]</scope>
    <source>
        <strain evidence="6 7">6AG</strain>
    </source>
</reference>
<dbReference type="Gene3D" id="1.10.10.10">
    <property type="entry name" value="Winged helix-like DNA-binding domain superfamily/Winged helix DNA-binding domain"/>
    <property type="match status" value="2"/>
</dbReference>
<dbReference type="PIRSF" id="PIRSF019345">
    <property type="entry name" value="ScpB"/>
    <property type="match status" value="1"/>
</dbReference>
<proteinExistence type="inferred from homology"/>
<comment type="function">
    <text evidence="5">Participates in chromosomal partition during cell division. May act via the formation of a condensin-like complex containing Smc and ScpA that pull DNA away from mid-cell into both cell halves.</text>
</comment>
<dbReference type="GO" id="GO:0051304">
    <property type="term" value="P:chromosome separation"/>
    <property type="evidence" value="ECO:0007669"/>
    <property type="project" value="InterPro"/>
</dbReference>
<sequence length="195" mass="21981">MAAVNKKAVLEGLLFVAGDEGTEKDQLMEVLDLDKEQLEPLIEELKKEYEKSERGMQIQEVAGGLKFTTKKEHAEFYKKLVRSPSSAALSQAALEALAVIAYRQPVSRMDIEEIRGVKTERPLRTLQAKGLVEQNGRQEGTGRAILYGTTNHFLDQFGLSSLNDLPPFPEQAEEKEEEDYDLFFEKFQKAAAEDK</sequence>
<gene>
    <name evidence="5 6" type="primary">scpB</name>
    <name evidence="6" type="ORF">C6Y45_00425</name>
</gene>
<dbReference type="Proteomes" id="UP000240509">
    <property type="component" value="Unassembled WGS sequence"/>
</dbReference>
<evidence type="ECO:0000256" key="5">
    <source>
        <dbReference type="HAMAP-Rule" id="MF_01804"/>
    </source>
</evidence>
<evidence type="ECO:0000256" key="3">
    <source>
        <dbReference type="ARBA" id="ARBA00022829"/>
    </source>
</evidence>
<dbReference type="PANTHER" id="PTHR34298:SF2">
    <property type="entry name" value="SEGREGATION AND CONDENSATION PROTEIN B"/>
    <property type="match status" value="1"/>
</dbReference>
<keyword evidence="2 5" id="KW-0132">Cell division</keyword>
<comment type="subunit">
    <text evidence="5">Homodimer. Homodimerization may be required to stabilize the binding of ScpA to the Smc head domains. Component of a cohesin-like complex composed of ScpA, ScpB and the Smc homodimer, in which ScpA and ScpB bind to the head domain of Smc. The presence of the three proteins is required for the association of the complex with DNA.</text>
</comment>
<dbReference type="EMBL" id="PZJJ01000001">
    <property type="protein sequence ID" value="PTL40408.1"/>
    <property type="molecule type" value="Genomic_DNA"/>
</dbReference>
<dbReference type="HAMAP" id="MF_01804">
    <property type="entry name" value="ScpB"/>
    <property type="match status" value="1"/>
</dbReference>